<evidence type="ECO:0000313" key="3">
    <source>
        <dbReference type="Proteomes" id="UP000244992"/>
    </source>
</evidence>
<name>A0A2U3R5S1_ORITS</name>
<accession>A0A2U3R5S1</accession>
<reference evidence="3" key="1">
    <citation type="submission" date="2018-03" db="EMBL/GenBank/DDBJ databases">
        <authorList>
            <person name="Batty M. E."/>
            <person name="Batty M E."/>
        </authorList>
    </citation>
    <scope>NUCLEOTIDE SEQUENCE [LARGE SCALE GENOMIC DNA]</scope>
</reference>
<dbReference type="EMBL" id="LS398550">
    <property type="protein sequence ID" value="SPR08579.1"/>
    <property type="molecule type" value="Genomic_DNA"/>
</dbReference>
<gene>
    <name evidence="2" type="ORF">KATO_01322</name>
</gene>
<dbReference type="AlphaFoldDB" id="A0A2U3R5S1"/>
<sequence length="124" mass="14729">MSHILCIKLVRNFQQVSNFEKEKTVTQTEKNFPPYQKNSGPYDRYNNRSRSTEDKLVENDQKNEDQQQQQNLNFYELSDFSNKKPSNKDYEQNSELSTPAITKNLEVEKNECCPKEKDYQSIIH</sequence>
<protein>
    <submittedName>
        <fullName evidence="2">Uncharacterized protein</fullName>
    </submittedName>
</protein>
<dbReference type="RefSeq" id="WP_045916059.1">
    <property type="nucleotide sequence ID" value="NZ_LS398550.1"/>
</dbReference>
<proteinExistence type="predicted"/>
<dbReference type="Proteomes" id="UP000244992">
    <property type="component" value="Chromosome I"/>
</dbReference>
<organism evidence="2 3">
    <name type="scientific">Orientia tsutsugamushi</name>
    <name type="common">Rickettsia tsutsugamushi</name>
    <dbReference type="NCBI Taxonomy" id="784"/>
    <lineage>
        <taxon>Bacteria</taxon>
        <taxon>Pseudomonadati</taxon>
        <taxon>Pseudomonadota</taxon>
        <taxon>Alphaproteobacteria</taxon>
        <taxon>Rickettsiales</taxon>
        <taxon>Rickettsiaceae</taxon>
        <taxon>Rickettsieae</taxon>
        <taxon>Orientia</taxon>
    </lineage>
</organism>
<feature type="region of interest" description="Disordered" evidence="1">
    <location>
        <begin position="21"/>
        <end position="102"/>
    </location>
</feature>
<evidence type="ECO:0000256" key="1">
    <source>
        <dbReference type="SAM" id="MobiDB-lite"/>
    </source>
</evidence>
<feature type="compositionally biased region" description="Basic and acidic residues" evidence="1">
    <location>
        <begin position="50"/>
        <end position="65"/>
    </location>
</feature>
<evidence type="ECO:0000313" key="2">
    <source>
        <dbReference type="EMBL" id="SPR08579.1"/>
    </source>
</evidence>